<reference evidence="10" key="1">
    <citation type="submission" date="2020-11" db="EMBL/GenBank/DDBJ databases">
        <title>Complete genome sequence of a novel pathogenic Methylobacterium strain isolated from rice in Vietnam.</title>
        <authorList>
            <person name="Lai K."/>
            <person name="Okazaki S."/>
            <person name="Higashi K."/>
            <person name="Mori H."/>
            <person name="Toyoda A."/>
            <person name="Kurokawa K."/>
        </authorList>
    </citation>
    <scope>NUCLEOTIDE SEQUENCE</scope>
    <source>
        <strain evidence="10">VL1</strain>
    </source>
</reference>
<dbReference type="SUPFAM" id="SSF55073">
    <property type="entry name" value="Nucleotide cyclase"/>
    <property type="match status" value="1"/>
</dbReference>
<dbReference type="SMART" id="SM00267">
    <property type="entry name" value="GGDEF"/>
    <property type="match status" value="1"/>
</dbReference>
<accession>A0A8H8WWB5</accession>
<sequence>MPLPRRLLAGSQAVRVSIVLGLLAPLGMLVVSGFMLYEMRREMWARAEETSRSLLQVIERDIARNIEITDLALQGLIAKAENPSVAAAPEALRRLVLFDRVVTADGLGILVLFDEHGTGILNSRYPSGAGGTFEDRDYFRVHQTSPDAGLYISEPYLSRMSGAYTVAFSRRISKPDGSFGGVAVATLKLSHFTQILEKVGLGRDGSINLVREDGIRIVRLPYTVRDVGTDLSTMPNFQRVLHERSGSFADRAARDGVHRLFTFGQVGDLPLFLVLGIGTEEIEAGWRAKAMTIGGTLLALFCVAVLLALLCGRELRRRGAVEAELARLSLTDGLTGLPNRRRFDAALDEAWRGAARSGRPLSLLIVDADHFKRFNDRHGHAVGDEILRGLARCLSAAVHRPHDLVCRIGGEEFALILPETDEEGAARVAEGVRAEVATLALGQAGIAAGAVTVSVGLAPSTAADTPAELYRAADAALYEAKAAGRDRVCRAATRPAPTHLRLVASSGGA</sequence>
<evidence type="ECO:0000256" key="8">
    <source>
        <dbReference type="SAM" id="Phobius"/>
    </source>
</evidence>
<dbReference type="InterPro" id="IPR029787">
    <property type="entry name" value="Nucleotide_cyclase"/>
</dbReference>
<dbReference type="PANTHER" id="PTHR45138">
    <property type="entry name" value="REGULATORY COMPONENTS OF SENSORY TRANSDUCTION SYSTEM"/>
    <property type="match status" value="1"/>
</dbReference>
<protein>
    <recommendedName>
        <fullName evidence="2">diguanylate cyclase</fullName>
        <ecNumber evidence="2">2.7.7.65</ecNumber>
    </recommendedName>
</protein>
<dbReference type="InterPro" id="IPR033479">
    <property type="entry name" value="dCache_1"/>
</dbReference>
<evidence type="ECO:0000259" key="9">
    <source>
        <dbReference type="PROSITE" id="PS50887"/>
    </source>
</evidence>
<dbReference type="Pfam" id="PF00990">
    <property type="entry name" value="GGDEF"/>
    <property type="match status" value="1"/>
</dbReference>
<dbReference type="Gene3D" id="3.30.70.270">
    <property type="match status" value="1"/>
</dbReference>
<dbReference type="EMBL" id="AP024145">
    <property type="protein sequence ID" value="BCM85545.1"/>
    <property type="molecule type" value="Genomic_DNA"/>
</dbReference>
<dbReference type="GO" id="GO:0005886">
    <property type="term" value="C:plasma membrane"/>
    <property type="evidence" value="ECO:0007669"/>
    <property type="project" value="UniProtKB-SubCell"/>
</dbReference>
<dbReference type="FunFam" id="3.30.70.270:FF:000001">
    <property type="entry name" value="Diguanylate cyclase domain protein"/>
    <property type="match status" value="1"/>
</dbReference>
<dbReference type="InterPro" id="IPR043128">
    <property type="entry name" value="Rev_trsase/Diguanyl_cyclase"/>
</dbReference>
<dbReference type="PROSITE" id="PS50887">
    <property type="entry name" value="GGDEF"/>
    <property type="match status" value="1"/>
</dbReference>
<dbReference type="InterPro" id="IPR050469">
    <property type="entry name" value="Diguanylate_Cyclase"/>
</dbReference>
<dbReference type="CDD" id="cd12915">
    <property type="entry name" value="PDC2_DGC_like"/>
    <property type="match status" value="1"/>
</dbReference>
<dbReference type="RefSeq" id="WP_207178510.1">
    <property type="nucleotide sequence ID" value="NZ_AP024145.1"/>
</dbReference>
<dbReference type="KEGG" id="mind:mvi_40060"/>
<evidence type="ECO:0000256" key="7">
    <source>
        <dbReference type="ARBA" id="ARBA00034247"/>
    </source>
</evidence>
<evidence type="ECO:0000256" key="5">
    <source>
        <dbReference type="ARBA" id="ARBA00022989"/>
    </source>
</evidence>
<evidence type="ECO:0000256" key="2">
    <source>
        <dbReference type="ARBA" id="ARBA00012528"/>
    </source>
</evidence>
<dbReference type="GO" id="GO:0052621">
    <property type="term" value="F:diguanylate cyclase activity"/>
    <property type="evidence" value="ECO:0007669"/>
    <property type="project" value="UniProtKB-EC"/>
</dbReference>
<dbReference type="CDD" id="cd12914">
    <property type="entry name" value="PDC1_DGC_like"/>
    <property type="match status" value="1"/>
</dbReference>
<feature type="domain" description="GGDEF" evidence="9">
    <location>
        <begin position="359"/>
        <end position="493"/>
    </location>
</feature>
<keyword evidence="6 8" id="KW-0472">Membrane</keyword>
<feature type="transmembrane region" description="Helical" evidence="8">
    <location>
        <begin position="290"/>
        <end position="310"/>
    </location>
</feature>
<gene>
    <name evidence="10" type="ORF">mvi_40060</name>
</gene>
<evidence type="ECO:0000256" key="3">
    <source>
        <dbReference type="ARBA" id="ARBA00022475"/>
    </source>
</evidence>
<dbReference type="InterPro" id="IPR000160">
    <property type="entry name" value="GGDEF_dom"/>
</dbReference>
<dbReference type="CDD" id="cd01949">
    <property type="entry name" value="GGDEF"/>
    <property type="match status" value="1"/>
</dbReference>
<keyword evidence="5 8" id="KW-1133">Transmembrane helix</keyword>
<dbReference type="Proteomes" id="UP000663508">
    <property type="component" value="Chromosome"/>
</dbReference>
<dbReference type="EC" id="2.7.7.65" evidence="2"/>
<dbReference type="GO" id="GO:0043709">
    <property type="term" value="P:cell adhesion involved in single-species biofilm formation"/>
    <property type="evidence" value="ECO:0007669"/>
    <property type="project" value="TreeGrafter"/>
</dbReference>
<dbReference type="GO" id="GO:1902201">
    <property type="term" value="P:negative regulation of bacterial-type flagellum-dependent cell motility"/>
    <property type="evidence" value="ECO:0007669"/>
    <property type="project" value="TreeGrafter"/>
</dbReference>
<comment type="catalytic activity">
    <reaction evidence="7">
        <text>2 GTP = 3',3'-c-di-GMP + 2 diphosphate</text>
        <dbReference type="Rhea" id="RHEA:24898"/>
        <dbReference type="ChEBI" id="CHEBI:33019"/>
        <dbReference type="ChEBI" id="CHEBI:37565"/>
        <dbReference type="ChEBI" id="CHEBI:58805"/>
        <dbReference type="EC" id="2.7.7.65"/>
    </reaction>
</comment>
<evidence type="ECO:0000313" key="11">
    <source>
        <dbReference type="Proteomes" id="UP000663508"/>
    </source>
</evidence>
<comment type="subcellular location">
    <subcellularLocation>
        <location evidence="1">Cell membrane</location>
        <topology evidence="1">Multi-pass membrane protein</topology>
    </subcellularLocation>
</comment>
<organism evidence="10 11">
    <name type="scientific">Methylobacterium indicum</name>
    <dbReference type="NCBI Taxonomy" id="1775910"/>
    <lineage>
        <taxon>Bacteria</taxon>
        <taxon>Pseudomonadati</taxon>
        <taxon>Pseudomonadota</taxon>
        <taxon>Alphaproteobacteria</taxon>
        <taxon>Hyphomicrobiales</taxon>
        <taxon>Methylobacteriaceae</taxon>
        <taxon>Methylobacterium</taxon>
    </lineage>
</organism>
<dbReference type="Pfam" id="PF02743">
    <property type="entry name" value="dCache_1"/>
    <property type="match status" value="1"/>
</dbReference>
<feature type="transmembrane region" description="Helical" evidence="8">
    <location>
        <begin position="12"/>
        <end position="37"/>
    </location>
</feature>
<dbReference type="Gene3D" id="3.30.450.20">
    <property type="entry name" value="PAS domain"/>
    <property type="match status" value="2"/>
</dbReference>
<dbReference type="AlphaFoldDB" id="A0A8H8WWB5"/>
<dbReference type="NCBIfam" id="TIGR00254">
    <property type="entry name" value="GGDEF"/>
    <property type="match status" value="1"/>
</dbReference>
<keyword evidence="4 8" id="KW-0812">Transmembrane</keyword>
<evidence type="ECO:0000256" key="6">
    <source>
        <dbReference type="ARBA" id="ARBA00023136"/>
    </source>
</evidence>
<dbReference type="PANTHER" id="PTHR45138:SF9">
    <property type="entry name" value="DIGUANYLATE CYCLASE DGCM-RELATED"/>
    <property type="match status" value="1"/>
</dbReference>
<evidence type="ECO:0000256" key="4">
    <source>
        <dbReference type="ARBA" id="ARBA00022692"/>
    </source>
</evidence>
<feature type="transmembrane region" description="Helical" evidence="8">
    <location>
        <begin position="260"/>
        <end position="278"/>
    </location>
</feature>
<keyword evidence="3" id="KW-1003">Cell membrane</keyword>
<proteinExistence type="predicted"/>
<evidence type="ECO:0000256" key="1">
    <source>
        <dbReference type="ARBA" id="ARBA00004651"/>
    </source>
</evidence>
<name>A0A8H8WWB5_9HYPH</name>
<evidence type="ECO:0000313" key="10">
    <source>
        <dbReference type="EMBL" id="BCM85545.1"/>
    </source>
</evidence>